<dbReference type="SUPFAM" id="SSF56059">
    <property type="entry name" value="Glutathione synthetase ATP-binding domain-like"/>
    <property type="match status" value="1"/>
</dbReference>
<dbReference type="Pfam" id="PF14403">
    <property type="entry name" value="CP_ATPgrasp_2"/>
    <property type="match status" value="1"/>
</dbReference>
<dbReference type="OrthoDB" id="9803842at2"/>
<evidence type="ECO:0000259" key="3">
    <source>
        <dbReference type="Pfam" id="PF14403"/>
    </source>
</evidence>
<dbReference type="Proteomes" id="UP000006860">
    <property type="component" value="Chromosome"/>
</dbReference>
<dbReference type="EMBL" id="CP002546">
    <property type="protein sequence ID" value="ADY59297.1"/>
    <property type="molecule type" value="Genomic_DNA"/>
</dbReference>
<sequence>MKTGTPPRSPLDQLADYRGPAGSFDEFRTADGSIRPGWTRFLGALEQTREHDLRDNAQLASRLLRENGTNITGSEQEDGDFRPWELDLLPVLFEADEWGVVQAGIEQRARLVEALTRDLYGSQKLLKDAIIPPDVVFRSPHFERAFATVPEKFAPLMLYGCELARDSDGAWQVLADRASSPGGLAYAVQNRVVISNALSRVLHRCRIKRLAPFSVQLQEALKQAVGRRKNGPSIVILSEGPSNQFYFEDIFLARYLGYPLIEAGDLTVRRNRLCLKTLEGLIKVDLVLRRTADARLDPLEVSNTNQQGIAGLLQVIRNCRTVLANGPAFGLADTPVFMPFLPAACQYLLGEELQLHSIDSWWCGAEEQRKFVCSHLDELVVKPAFVHSGGEEIYPARMSSEQKESLRARIESDPAAFVAQRHVTRSTSPCWVNNQVRPGHIALRSFCVRNEQGFHAMDGGLVRVQTADGPMQLSVDAGEFSKDVWVCSDTPVEPVSLLPKMQQTPSLRRTNLELLSRSADNLFWLGRYLERQEAVSRQIRKVTERLLYESADQPVPDVQPLLMSLAEQEVFDKELLGVEGEFSRGDIEKTWPECIFDSQGVDSYRGLHQKIYELAWQVRDRMSADFWRAINIEHHRELFVGATSERGLGELLDDVNQRIGTCCSLTGQVMDGLVHGPARLFLLVGRYLERARQLGFLLKHYLAHDNEAEVLSLVTLLESCNSLMTYRSRYRGNFAPLPVFDLLVTDAANPRALVFQFVQLEELFQQLPQPPRTAQTAPYMHIIRQLRHRTESILPRADHAVAWPSYRGRTAKVLAELEPAVKETTDLLTKIFFAHVGVTRPIDSSLRGRSL</sequence>
<gene>
    <name evidence="4" type="ordered locus">Plabr_1686</name>
</gene>
<evidence type="ECO:0000313" key="5">
    <source>
        <dbReference type="Proteomes" id="UP000006860"/>
    </source>
</evidence>
<dbReference type="Pfam" id="PF04168">
    <property type="entry name" value="Alpha-E"/>
    <property type="match status" value="1"/>
</dbReference>
<dbReference type="STRING" id="756272.Plabr_1686"/>
<dbReference type="AlphaFoldDB" id="F0ST86"/>
<evidence type="ECO:0000313" key="4">
    <source>
        <dbReference type="EMBL" id="ADY59297.1"/>
    </source>
</evidence>
<dbReference type="KEGG" id="pbs:Plabr_1686"/>
<feature type="domain" description="Circularly permuted ATP-grasp type 2" evidence="3">
    <location>
        <begin position="90"/>
        <end position="464"/>
    </location>
</feature>
<keyword evidence="5" id="KW-1185">Reference proteome</keyword>
<dbReference type="eggNOG" id="COG2308">
    <property type="taxonomic scope" value="Bacteria"/>
</dbReference>
<proteinExistence type="predicted"/>
<dbReference type="InterPro" id="IPR007296">
    <property type="entry name" value="DUF403"/>
</dbReference>
<dbReference type="InterPro" id="IPR025841">
    <property type="entry name" value="CP_ATPgrasp_2"/>
</dbReference>
<dbReference type="HOGENOM" id="CLU_013951_0_0_0"/>
<dbReference type="RefSeq" id="WP_013628024.1">
    <property type="nucleotide sequence ID" value="NC_015174.1"/>
</dbReference>
<feature type="domain" description="DUF403" evidence="2">
    <location>
        <begin position="514"/>
        <end position="833"/>
    </location>
</feature>
<dbReference type="eggNOG" id="COG2307">
    <property type="taxonomic scope" value="Bacteria"/>
</dbReference>
<dbReference type="Gene3D" id="3.40.50.11290">
    <property type="match status" value="1"/>
</dbReference>
<dbReference type="PANTHER" id="PTHR34595:SF2">
    <property type="entry name" value="BLR2978 PROTEIN"/>
    <property type="match status" value="1"/>
</dbReference>
<reference evidence="5" key="1">
    <citation type="submission" date="2011-02" db="EMBL/GenBank/DDBJ databases">
        <title>The complete genome of Planctomyces brasiliensis DSM 5305.</title>
        <authorList>
            <person name="Lucas S."/>
            <person name="Copeland A."/>
            <person name="Lapidus A."/>
            <person name="Bruce D."/>
            <person name="Goodwin L."/>
            <person name="Pitluck S."/>
            <person name="Kyrpides N."/>
            <person name="Mavromatis K."/>
            <person name="Pagani I."/>
            <person name="Ivanova N."/>
            <person name="Ovchinnikova G."/>
            <person name="Lu M."/>
            <person name="Detter J.C."/>
            <person name="Han C."/>
            <person name="Land M."/>
            <person name="Hauser L."/>
            <person name="Markowitz V."/>
            <person name="Cheng J.-F."/>
            <person name="Hugenholtz P."/>
            <person name="Woyke T."/>
            <person name="Wu D."/>
            <person name="Tindall B."/>
            <person name="Pomrenke H.G."/>
            <person name="Brambilla E."/>
            <person name="Klenk H.-P."/>
            <person name="Eisen J.A."/>
        </authorList>
    </citation>
    <scope>NUCLEOTIDE SEQUENCE [LARGE SCALE GENOMIC DNA]</scope>
    <source>
        <strain evidence="5">ATCC 49424 / DSM 5305 / JCM 21570 / NBRC 103401 / IFAM 1448</strain>
    </source>
</reference>
<protein>
    <submittedName>
        <fullName evidence="4">Uncharacterized protein</fullName>
    </submittedName>
</protein>
<organism evidence="4 5">
    <name type="scientific">Rubinisphaera brasiliensis (strain ATCC 49424 / DSM 5305 / JCM 21570 / IAM 15109 / NBRC 103401 / IFAM 1448)</name>
    <name type="common">Planctomyces brasiliensis</name>
    <dbReference type="NCBI Taxonomy" id="756272"/>
    <lineage>
        <taxon>Bacteria</taxon>
        <taxon>Pseudomonadati</taxon>
        <taxon>Planctomycetota</taxon>
        <taxon>Planctomycetia</taxon>
        <taxon>Planctomycetales</taxon>
        <taxon>Planctomycetaceae</taxon>
        <taxon>Rubinisphaera</taxon>
    </lineage>
</organism>
<dbReference type="InterPro" id="IPR051680">
    <property type="entry name" value="ATP-dep_Glu-Cys_Ligase-2"/>
</dbReference>
<dbReference type="Gene3D" id="3.30.1490.270">
    <property type="match status" value="1"/>
</dbReference>
<evidence type="ECO:0000259" key="2">
    <source>
        <dbReference type="Pfam" id="PF04168"/>
    </source>
</evidence>
<dbReference type="PANTHER" id="PTHR34595">
    <property type="entry name" value="BLR5612 PROTEIN"/>
    <property type="match status" value="1"/>
</dbReference>
<accession>F0ST86</accession>
<evidence type="ECO:0000256" key="1">
    <source>
        <dbReference type="SAM" id="MobiDB-lite"/>
    </source>
</evidence>
<feature type="region of interest" description="Disordered" evidence="1">
    <location>
        <begin position="1"/>
        <end position="22"/>
    </location>
</feature>
<name>F0ST86_RUBBR</name>